<gene>
    <name evidence="2" type="ordered locus">CHU_2284</name>
</gene>
<protein>
    <submittedName>
        <fullName evidence="2">Membrane protein</fullName>
    </submittedName>
</protein>
<dbReference type="AlphaFoldDB" id="A0A6N4STA6"/>
<evidence type="ECO:0000256" key="1">
    <source>
        <dbReference type="SAM" id="Phobius"/>
    </source>
</evidence>
<dbReference type="OrthoDB" id="6402664at2"/>
<feature type="transmembrane region" description="Helical" evidence="1">
    <location>
        <begin position="90"/>
        <end position="112"/>
    </location>
</feature>
<keyword evidence="1" id="KW-1133">Transmembrane helix</keyword>
<proteinExistence type="predicted"/>
<name>A0A6N4STA6_CYTH3</name>
<feature type="transmembrane region" description="Helical" evidence="1">
    <location>
        <begin position="30"/>
        <end position="47"/>
    </location>
</feature>
<reference evidence="2 3" key="1">
    <citation type="journal article" date="2007" name="Appl. Environ. Microbiol.">
        <title>Genome sequence of the cellulolytic gliding bacterium Cytophaga hutchinsonii.</title>
        <authorList>
            <person name="Xie G."/>
            <person name="Bruce D.C."/>
            <person name="Challacombe J.F."/>
            <person name="Chertkov O."/>
            <person name="Detter J.C."/>
            <person name="Gilna P."/>
            <person name="Han C.S."/>
            <person name="Lucas S."/>
            <person name="Misra M."/>
            <person name="Myers G.L."/>
            <person name="Richardson P."/>
            <person name="Tapia R."/>
            <person name="Thayer N."/>
            <person name="Thompson L.S."/>
            <person name="Brettin T.S."/>
            <person name="Henrissat B."/>
            <person name="Wilson D.B."/>
            <person name="McBride M.J."/>
        </authorList>
    </citation>
    <scope>NUCLEOTIDE SEQUENCE [LARGE SCALE GENOMIC DNA]</scope>
    <source>
        <strain evidence="3">ATCC 33406 / DSM 1761 / CIP 103989 / NBRC 15051 / NCIMB 9469 / D465</strain>
    </source>
</reference>
<dbReference type="KEGG" id="chu:CHU_2284"/>
<dbReference type="EMBL" id="CP000383">
    <property type="protein sequence ID" value="ABG59545.1"/>
    <property type="molecule type" value="Genomic_DNA"/>
</dbReference>
<dbReference type="RefSeq" id="WP_011585662.1">
    <property type="nucleotide sequence ID" value="NC_008255.1"/>
</dbReference>
<feature type="transmembrane region" description="Helical" evidence="1">
    <location>
        <begin position="5"/>
        <end position="24"/>
    </location>
</feature>
<feature type="transmembrane region" description="Helical" evidence="1">
    <location>
        <begin position="54"/>
        <end position="78"/>
    </location>
</feature>
<dbReference type="PANTHER" id="PTHR37309:SF1">
    <property type="entry name" value="SLR0284 PROTEIN"/>
    <property type="match status" value="1"/>
</dbReference>
<keyword evidence="3" id="KW-1185">Reference proteome</keyword>
<evidence type="ECO:0000313" key="3">
    <source>
        <dbReference type="Proteomes" id="UP000001822"/>
    </source>
</evidence>
<keyword evidence="1" id="KW-0812">Transmembrane</keyword>
<accession>A0A6N4STA6</accession>
<dbReference type="PANTHER" id="PTHR37309">
    <property type="entry name" value="SLR0284 PROTEIN"/>
    <property type="match status" value="1"/>
</dbReference>
<dbReference type="Proteomes" id="UP000001822">
    <property type="component" value="Chromosome"/>
</dbReference>
<dbReference type="PROSITE" id="PS51257">
    <property type="entry name" value="PROKAR_LIPOPROTEIN"/>
    <property type="match status" value="1"/>
</dbReference>
<keyword evidence="1" id="KW-0472">Membrane</keyword>
<evidence type="ECO:0000313" key="2">
    <source>
        <dbReference type="EMBL" id="ABG59545.1"/>
    </source>
</evidence>
<dbReference type="Pfam" id="PF04020">
    <property type="entry name" value="Phage_holin_4_2"/>
    <property type="match status" value="1"/>
</dbReference>
<dbReference type="InterPro" id="IPR007165">
    <property type="entry name" value="Phage_holin_4_2"/>
</dbReference>
<organism evidence="2 3">
    <name type="scientific">Cytophaga hutchinsonii (strain ATCC 33406 / DSM 1761 / CIP 103989 / NBRC 15051 / NCIMB 9469 / D465)</name>
    <dbReference type="NCBI Taxonomy" id="269798"/>
    <lineage>
        <taxon>Bacteria</taxon>
        <taxon>Pseudomonadati</taxon>
        <taxon>Bacteroidota</taxon>
        <taxon>Cytophagia</taxon>
        <taxon>Cytophagales</taxon>
        <taxon>Cytophagaceae</taxon>
        <taxon>Cytophaga</taxon>
    </lineage>
</organism>
<sequence length="117" mass="13383">MLQTLLKLAFSVAVVLACTYLFWFVEVQNVRSAILFVAVIGLLNIFVKPLLTILTIPITLFTLGFFLLVINTCMVMLADYFIDGFFIDTFWHSFLFSLVYSLSNAVFESFFIKKRSA</sequence>